<dbReference type="STRING" id="28092.WM40_08820"/>
<dbReference type="Proteomes" id="UP000033618">
    <property type="component" value="Unassembled WGS sequence"/>
</dbReference>
<dbReference type="SUPFAM" id="SSF52540">
    <property type="entry name" value="P-loop containing nucleoside triphosphate hydrolases"/>
    <property type="match status" value="1"/>
</dbReference>
<dbReference type="EMBL" id="LAQU01000007">
    <property type="protein sequence ID" value="KKB63918.1"/>
    <property type="molecule type" value="Genomic_DNA"/>
</dbReference>
<evidence type="ECO:0000313" key="12">
    <source>
        <dbReference type="Proteomes" id="UP000033618"/>
    </source>
</evidence>
<protein>
    <submittedName>
        <fullName evidence="11">ABC transporter ATP-binding protein</fullName>
    </submittedName>
</protein>
<dbReference type="Gene3D" id="3.40.50.300">
    <property type="entry name" value="P-loop containing nucleotide triphosphate hydrolases"/>
    <property type="match status" value="1"/>
</dbReference>
<dbReference type="GO" id="GO:0015697">
    <property type="term" value="P:quaternary ammonium group transport"/>
    <property type="evidence" value="ECO:0007669"/>
    <property type="project" value="UniProtKB-ARBA"/>
</dbReference>
<dbReference type="PANTHER" id="PTHR42781:SF4">
    <property type="entry name" value="SPERMIDINE_PUTRESCINE IMPORT ATP-BINDING PROTEIN POTA"/>
    <property type="match status" value="1"/>
</dbReference>
<keyword evidence="9" id="KW-0472">Membrane</keyword>
<dbReference type="InterPro" id="IPR015853">
    <property type="entry name" value="ABC_transpr_FbpC"/>
</dbReference>
<evidence type="ECO:0000256" key="7">
    <source>
        <dbReference type="ARBA" id="ARBA00023004"/>
    </source>
</evidence>
<evidence type="ECO:0000256" key="9">
    <source>
        <dbReference type="ARBA" id="ARBA00023136"/>
    </source>
</evidence>
<dbReference type="GO" id="GO:0005524">
    <property type="term" value="F:ATP binding"/>
    <property type="evidence" value="ECO:0007669"/>
    <property type="project" value="UniProtKB-KW"/>
</dbReference>
<dbReference type="PATRIC" id="fig|28092.6.peg.2081"/>
<dbReference type="InterPro" id="IPR003439">
    <property type="entry name" value="ABC_transporter-like_ATP-bd"/>
</dbReference>
<dbReference type="InterPro" id="IPR003593">
    <property type="entry name" value="AAA+_ATPase"/>
</dbReference>
<evidence type="ECO:0000256" key="2">
    <source>
        <dbReference type="ARBA" id="ARBA00022475"/>
    </source>
</evidence>
<keyword evidence="8" id="KW-0406">Ion transport</keyword>
<keyword evidence="4" id="KW-0997">Cell inner membrane</keyword>
<keyword evidence="3" id="KW-0410">Iron transport</keyword>
<evidence type="ECO:0000256" key="3">
    <source>
        <dbReference type="ARBA" id="ARBA00022496"/>
    </source>
</evidence>
<evidence type="ECO:0000256" key="8">
    <source>
        <dbReference type="ARBA" id="ARBA00023065"/>
    </source>
</evidence>
<dbReference type="InterPro" id="IPR017871">
    <property type="entry name" value="ABC_transporter-like_CS"/>
</dbReference>
<evidence type="ECO:0000259" key="10">
    <source>
        <dbReference type="PROSITE" id="PS50893"/>
    </source>
</evidence>
<keyword evidence="6 11" id="KW-0067">ATP-binding</keyword>
<dbReference type="FunFam" id="3.40.50.300:FF:000425">
    <property type="entry name" value="Probable ABC transporter, ATP-binding subunit"/>
    <property type="match status" value="1"/>
</dbReference>
<dbReference type="Pfam" id="PF00005">
    <property type="entry name" value="ABC_tran"/>
    <property type="match status" value="1"/>
</dbReference>
<dbReference type="GO" id="GO:0016887">
    <property type="term" value="F:ATP hydrolysis activity"/>
    <property type="evidence" value="ECO:0007669"/>
    <property type="project" value="InterPro"/>
</dbReference>
<reference evidence="11 12" key="1">
    <citation type="submission" date="2015-03" db="EMBL/GenBank/DDBJ databases">
        <title>Draft Genome Sequence of Burkholderia andropogonis type strain ICMP2807, isolated from Sorghum bicolor.</title>
        <authorList>
            <person name="Lopes-Santos L."/>
            <person name="Castro D.B."/>
            <person name="Ottoboni L.M."/>
            <person name="Park D."/>
            <person name="Weirc B.S."/>
            <person name="Destefano S.A."/>
        </authorList>
    </citation>
    <scope>NUCLEOTIDE SEQUENCE [LARGE SCALE GENOMIC DNA]</scope>
    <source>
        <strain evidence="11 12">ICMP2807</strain>
    </source>
</reference>
<evidence type="ECO:0000256" key="5">
    <source>
        <dbReference type="ARBA" id="ARBA00022741"/>
    </source>
</evidence>
<dbReference type="GO" id="GO:0016020">
    <property type="term" value="C:membrane"/>
    <property type="evidence" value="ECO:0007669"/>
    <property type="project" value="InterPro"/>
</dbReference>
<dbReference type="InterPro" id="IPR050093">
    <property type="entry name" value="ABC_SmlMolc_Importer"/>
</dbReference>
<dbReference type="GO" id="GO:0015408">
    <property type="term" value="F:ABC-type ferric iron transporter activity"/>
    <property type="evidence" value="ECO:0007669"/>
    <property type="project" value="InterPro"/>
</dbReference>
<dbReference type="InterPro" id="IPR027417">
    <property type="entry name" value="P-loop_NTPase"/>
</dbReference>
<dbReference type="AlphaFoldDB" id="A0A0F5K1E1"/>
<keyword evidence="2" id="KW-1003">Cell membrane</keyword>
<sequence>MEEVSFHVPQGELLAVIGRSGSGKSTILRLTAGLLTGQQGVITIAGRDIGQTPVWQREVGMVFQQYALFPHLNVLDNVAYGLKMRGVGAAARCTQALAMLERVGLEAYARQRPVALSGGQQQRVALARALVIAPRVLLLDEPLGALDAGIRHQLRDEIRGLQRAVGATTLLVTHDQEEALSMADRIAVVDGGRILQVDTPHALYTRPSSAAVARFVGQASVLSGRVHVHGQVDVGFGFWFADTGRFPPGALVDVVVRPEHVLPDPRRQGINVVDGCCTNMRYLGAACRYDFIPEQGMQVLLCEASAASMPFDRLPNGVSDSRLPQSVSIAPEAIRVLPRAVAGRAVPSASMSTFAT</sequence>
<dbReference type="CDD" id="cd03259">
    <property type="entry name" value="ABC_Carb_Solutes_like"/>
    <property type="match status" value="1"/>
</dbReference>
<dbReference type="SMART" id="SM00382">
    <property type="entry name" value="AAA"/>
    <property type="match status" value="1"/>
</dbReference>
<dbReference type="PROSITE" id="PS50893">
    <property type="entry name" value="ABC_TRANSPORTER_2"/>
    <property type="match status" value="1"/>
</dbReference>
<proteinExistence type="predicted"/>
<evidence type="ECO:0000256" key="4">
    <source>
        <dbReference type="ARBA" id="ARBA00022519"/>
    </source>
</evidence>
<evidence type="ECO:0000256" key="6">
    <source>
        <dbReference type="ARBA" id="ARBA00022840"/>
    </source>
</evidence>
<feature type="domain" description="ABC transporter" evidence="10">
    <location>
        <begin position="1"/>
        <end position="216"/>
    </location>
</feature>
<keyword evidence="7" id="KW-0408">Iron</keyword>
<comment type="caution">
    <text evidence="11">The sequence shown here is derived from an EMBL/GenBank/DDBJ whole genome shotgun (WGS) entry which is preliminary data.</text>
</comment>
<keyword evidence="12" id="KW-1185">Reference proteome</keyword>
<gene>
    <name evidence="11" type="ORF">WM40_08820</name>
</gene>
<accession>A0A0F5K1E1</accession>
<organism evidence="11 12">
    <name type="scientific">Robbsia andropogonis</name>
    <dbReference type="NCBI Taxonomy" id="28092"/>
    <lineage>
        <taxon>Bacteria</taxon>
        <taxon>Pseudomonadati</taxon>
        <taxon>Pseudomonadota</taxon>
        <taxon>Betaproteobacteria</taxon>
        <taxon>Burkholderiales</taxon>
        <taxon>Burkholderiaceae</taxon>
        <taxon>Robbsia</taxon>
    </lineage>
</organism>
<dbReference type="PANTHER" id="PTHR42781">
    <property type="entry name" value="SPERMIDINE/PUTRESCINE IMPORT ATP-BINDING PROTEIN POTA"/>
    <property type="match status" value="1"/>
</dbReference>
<keyword evidence="1" id="KW-0813">Transport</keyword>
<keyword evidence="5" id="KW-0547">Nucleotide-binding</keyword>
<evidence type="ECO:0000256" key="1">
    <source>
        <dbReference type="ARBA" id="ARBA00022448"/>
    </source>
</evidence>
<evidence type="ECO:0000313" key="11">
    <source>
        <dbReference type="EMBL" id="KKB63918.1"/>
    </source>
</evidence>
<dbReference type="PROSITE" id="PS00211">
    <property type="entry name" value="ABC_TRANSPORTER_1"/>
    <property type="match status" value="1"/>
</dbReference>
<name>A0A0F5K1E1_9BURK</name>